<accession>X1SZQ1</accession>
<sequence length="127" mass="14832">MSKAQEQEIYRRITAMHEPGVIARELANATRIQSKTEPIPRGELVAGYFDGNLTWESYYLQPDYFLVLFYDDREAKSPDPYTEPGLEYCQARILKYDRLCTQWHIEARNTKIGNRAFSLLAHRLATE</sequence>
<evidence type="ECO:0000313" key="1">
    <source>
        <dbReference type="EMBL" id="GAI73304.1"/>
    </source>
</evidence>
<protein>
    <submittedName>
        <fullName evidence="1">Uncharacterized protein</fullName>
    </submittedName>
</protein>
<proteinExistence type="predicted"/>
<name>X1SZQ1_9ZZZZ</name>
<gene>
    <name evidence="1" type="ORF">S12H4_22006</name>
</gene>
<dbReference type="AlphaFoldDB" id="X1SZQ1"/>
<dbReference type="EMBL" id="BARW01011405">
    <property type="protein sequence ID" value="GAI73304.1"/>
    <property type="molecule type" value="Genomic_DNA"/>
</dbReference>
<comment type="caution">
    <text evidence="1">The sequence shown here is derived from an EMBL/GenBank/DDBJ whole genome shotgun (WGS) entry which is preliminary data.</text>
</comment>
<reference evidence="1" key="1">
    <citation type="journal article" date="2014" name="Front. Microbiol.">
        <title>High frequency of phylogenetically diverse reductive dehalogenase-homologous genes in deep subseafloor sedimentary metagenomes.</title>
        <authorList>
            <person name="Kawai M."/>
            <person name="Futagami T."/>
            <person name="Toyoda A."/>
            <person name="Takaki Y."/>
            <person name="Nishi S."/>
            <person name="Hori S."/>
            <person name="Arai W."/>
            <person name="Tsubouchi T."/>
            <person name="Morono Y."/>
            <person name="Uchiyama I."/>
            <person name="Ito T."/>
            <person name="Fujiyama A."/>
            <person name="Inagaki F."/>
            <person name="Takami H."/>
        </authorList>
    </citation>
    <scope>NUCLEOTIDE SEQUENCE</scope>
    <source>
        <strain evidence="1">Expedition CK06-06</strain>
    </source>
</reference>
<organism evidence="1">
    <name type="scientific">marine sediment metagenome</name>
    <dbReference type="NCBI Taxonomy" id="412755"/>
    <lineage>
        <taxon>unclassified sequences</taxon>
        <taxon>metagenomes</taxon>
        <taxon>ecological metagenomes</taxon>
    </lineage>
</organism>